<sequence>MSAPLSPLSFMDVLNNPHLLEKPFTSPIRSFEGLMGNIIQDVVVTSPNTYALFRPPINLCSTRMRQSFNFGPNDPLLYPQPFNSLIPHLAVIRLKIHPANTTAEREIMWAKPTSDLFIEDSSIATGLGKLREAVLRKTKRLCQDLIVTSADFAHDPIILDNVGHLQRYADQLDLAAPCEETLFRFSCIQRLYRELQARHDWLAWFLPRTSVAESHIPHLPDAPIMGAFTESLDDVDMLFRGGIPVWLIRPFAQFGSIRINKVVDFCDIGDSNLSTRDGDSVDIADSVPSRPVIYNTKPPPLAKQGHNMFLDPDSPLMSPSIPSWKQAMAELASYNQSLEAPDTLGCGFVVPPPRALIIPQSEAKRAKYFAGWLKLREVHGSEKEYNTQSWSGRHHSDMQALLKEVLNGSRLSLKWEGLTSAVVTWKGRELDSESVPQNAVALEIIWELHELNFRHELILLDSLLDRSQMSRIERMEKLNACWNGSADQVSIMDWKKGLGGPTLEDRLPYLCGMHKLISTWDVVKPKELLDLFPWDGFDGQGKERKKPAMESPSMHQTMAITS</sequence>
<reference evidence="2 3" key="1">
    <citation type="submission" date="2024-01" db="EMBL/GenBank/DDBJ databases">
        <title>A draft genome for a cacao thread blight-causing isolate of Paramarasmius palmivorus.</title>
        <authorList>
            <person name="Baruah I.K."/>
            <person name="Bukari Y."/>
            <person name="Amoako-Attah I."/>
            <person name="Meinhardt L.W."/>
            <person name="Bailey B.A."/>
            <person name="Cohen S.P."/>
        </authorList>
    </citation>
    <scope>NUCLEOTIDE SEQUENCE [LARGE SCALE GENOMIC DNA]</scope>
    <source>
        <strain evidence="2 3">GH-12</strain>
    </source>
</reference>
<name>A0AAW0C4R7_9AGAR</name>
<feature type="compositionally biased region" description="Polar residues" evidence="1">
    <location>
        <begin position="553"/>
        <end position="562"/>
    </location>
</feature>
<evidence type="ECO:0000313" key="2">
    <source>
        <dbReference type="EMBL" id="KAK7033982.1"/>
    </source>
</evidence>
<dbReference type="AlphaFoldDB" id="A0AAW0C4R7"/>
<evidence type="ECO:0000256" key="1">
    <source>
        <dbReference type="SAM" id="MobiDB-lite"/>
    </source>
</evidence>
<feature type="region of interest" description="Disordered" evidence="1">
    <location>
        <begin position="542"/>
        <end position="562"/>
    </location>
</feature>
<comment type="caution">
    <text evidence="2">The sequence shown here is derived from an EMBL/GenBank/DDBJ whole genome shotgun (WGS) entry which is preliminary data.</text>
</comment>
<organism evidence="2 3">
    <name type="scientific">Paramarasmius palmivorus</name>
    <dbReference type="NCBI Taxonomy" id="297713"/>
    <lineage>
        <taxon>Eukaryota</taxon>
        <taxon>Fungi</taxon>
        <taxon>Dikarya</taxon>
        <taxon>Basidiomycota</taxon>
        <taxon>Agaricomycotina</taxon>
        <taxon>Agaricomycetes</taxon>
        <taxon>Agaricomycetidae</taxon>
        <taxon>Agaricales</taxon>
        <taxon>Marasmiineae</taxon>
        <taxon>Marasmiaceae</taxon>
        <taxon>Paramarasmius</taxon>
    </lineage>
</organism>
<dbReference type="Proteomes" id="UP001383192">
    <property type="component" value="Unassembled WGS sequence"/>
</dbReference>
<protein>
    <submittedName>
        <fullName evidence="2">Uncharacterized protein</fullName>
    </submittedName>
</protein>
<keyword evidence="3" id="KW-1185">Reference proteome</keyword>
<proteinExistence type="predicted"/>
<accession>A0AAW0C4R7</accession>
<gene>
    <name evidence="2" type="ORF">VNI00_012609</name>
</gene>
<dbReference type="EMBL" id="JAYKXP010000059">
    <property type="protein sequence ID" value="KAK7033982.1"/>
    <property type="molecule type" value="Genomic_DNA"/>
</dbReference>
<evidence type="ECO:0000313" key="3">
    <source>
        <dbReference type="Proteomes" id="UP001383192"/>
    </source>
</evidence>